<dbReference type="CDD" id="cd00041">
    <property type="entry name" value="CUB"/>
    <property type="match status" value="1"/>
</dbReference>
<sequence>SDLKIMKWIQAPECKRPKITFLDFDMGKTCNLYYVSLRYENYEEERIYCGTDIKPGMSFTSTTSEIIMYTSKGRNDRNGWCAEVDFEDIPGCFQNKGISTNVAATNSDCPGPYNSSSGYFISPNYPGKYHADVDLKWILNFPCHYTILFELVIFDIEANSQCAFDYLDIRDGTNTKSYRYCGYYLRHHLKFDNHKLTIKFITDSSVQNFGFNITWTAKTAVCDPVCLNGQCTSRYICSCSPGWMGNLCDI</sequence>
<dbReference type="Pfam" id="PF00431">
    <property type="entry name" value="CUB"/>
    <property type="match status" value="1"/>
</dbReference>
<evidence type="ECO:0000256" key="1">
    <source>
        <dbReference type="ARBA" id="ARBA00022737"/>
    </source>
</evidence>
<protein>
    <recommendedName>
        <fullName evidence="4">CUB domain-containing protein</fullName>
    </recommendedName>
</protein>
<evidence type="ECO:0000256" key="3">
    <source>
        <dbReference type="PROSITE-ProRule" id="PRU00059"/>
    </source>
</evidence>
<feature type="non-terminal residue" evidence="5">
    <location>
        <position position="250"/>
    </location>
</feature>
<dbReference type="AlphaFoldDB" id="A0AAV2RVE1"/>
<dbReference type="PANTHER" id="PTHR24251">
    <property type="entry name" value="OVOCHYMASE-RELATED"/>
    <property type="match status" value="1"/>
</dbReference>
<name>A0AAV2RVE1_MEGNR</name>
<evidence type="ECO:0000256" key="2">
    <source>
        <dbReference type="ARBA" id="ARBA00023157"/>
    </source>
</evidence>
<reference evidence="5 6" key="1">
    <citation type="submission" date="2024-05" db="EMBL/GenBank/DDBJ databases">
        <authorList>
            <person name="Wallberg A."/>
        </authorList>
    </citation>
    <scope>NUCLEOTIDE SEQUENCE [LARGE SCALE GENOMIC DNA]</scope>
</reference>
<dbReference type="PROSITE" id="PS01186">
    <property type="entry name" value="EGF_2"/>
    <property type="match status" value="1"/>
</dbReference>
<dbReference type="SMART" id="SM00181">
    <property type="entry name" value="EGF"/>
    <property type="match status" value="1"/>
</dbReference>
<feature type="non-terminal residue" evidence="5">
    <location>
        <position position="1"/>
    </location>
</feature>
<dbReference type="SMART" id="SM00042">
    <property type="entry name" value="CUB"/>
    <property type="match status" value="1"/>
</dbReference>
<evidence type="ECO:0000313" key="5">
    <source>
        <dbReference type="EMBL" id="CAL4139248.1"/>
    </source>
</evidence>
<evidence type="ECO:0000259" key="4">
    <source>
        <dbReference type="PROSITE" id="PS01180"/>
    </source>
</evidence>
<accession>A0AAV2RVE1</accession>
<keyword evidence="1" id="KW-0677">Repeat</keyword>
<dbReference type="InterPro" id="IPR000742">
    <property type="entry name" value="EGF"/>
</dbReference>
<dbReference type="EMBL" id="CAXKWB010031332">
    <property type="protein sequence ID" value="CAL4139248.1"/>
    <property type="molecule type" value="Genomic_DNA"/>
</dbReference>
<proteinExistence type="predicted"/>
<keyword evidence="2" id="KW-1015">Disulfide bond</keyword>
<comment type="caution">
    <text evidence="5">The sequence shown here is derived from an EMBL/GenBank/DDBJ whole genome shotgun (WGS) entry which is preliminary data.</text>
</comment>
<dbReference type="Gene3D" id="2.10.25.10">
    <property type="entry name" value="Laminin"/>
    <property type="match status" value="1"/>
</dbReference>
<dbReference type="FunFam" id="2.60.120.290:FF:000005">
    <property type="entry name" value="Procollagen C-endopeptidase enhancer 1"/>
    <property type="match status" value="1"/>
</dbReference>
<gene>
    <name evidence="5" type="ORF">MNOR_LOCUS28423</name>
</gene>
<dbReference type="SUPFAM" id="SSF49854">
    <property type="entry name" value="Spermadhesin, CUB domain"/>
    <property type="match status" value="1"/>
</dbReference>
<dbReference type="PROSITE" id="PS00022">
    <property type="entry name" value="EGF_1"/>
    <property type="match status" value="1"/>
</dbReference>
<dbReference type="InterPro" id="IPR000859">
    <property type="entry name" value="CUB_dom"/>
</dbReference>
<keyword evidence="6" id="KW-1185">Reference proteome</keyword>
<dbReference type="Gene3D" id="2.60.120.290">
    <property type="entry name" value="Spermadhesin, CUB domain"/>
    <property type="match status" value="2"/>
</dbReference>
<dbReference type="SUPFAM" id="SSF57196">
    <property type="entry name" value="EGF/Laminin"/>
    <property type="match status" value="1"/>
</dbReference>
<feature type="domain" description="CUB" evidence="4">
    <location>
        <begin position="109"/>
        <end position="218"/>
    </location>
</feature>
<evidence type="ECO:0000313" key="6">
    <source>
        <dbReference type="Proteomes" id="UP001497623"/>
    </source>
</evidence>
<dbReference type="Proteomes" id="UP001497623">
    <property type="component" value="Unassembled WGS sequence"/>
</dbReference>
<dbReference type="InterPro" id="IPR035914">
    <property type="entry name" value="Sperma_CUB_dom_sf"/>
</dbReference>
<comment type="caution">
    <text evidence="3">Lacks conserved residue(s) required for the propagation of feature annotation.</text>
</comment>
<organism evidence="5 6">
    <name type="scientific">Meganyctiphanes norvegica</name>
    <name type="common">Northern krill</name>
    <name type="synonym">Thysanopoda norvegica</name>
    <dbReference type="NCBI Taxonomy" id="48144"/>
    <lineage>
        <taxon>Eukaryota</taxon>
        <taxon>Metazoa</taxon>
        <taxon>Ecdysozoa</taxon>
        <taxon>Arthropoda</taxon>
        <taxon>Crustacea</taxon>
        <taxon>Multicrustacea</taxon>
        <taxon>Malacostraca</taxon>
        <taxon>Eumalacostraca</taxon>
        <taxon>Eucarida</taxon>
        <taxon>Euphausiacea</taxon>
        <taxon>Euphausiidae</taxon>
        <taxon>Meganyctiphanes</taxon>
    </lineage>
</organism>
<dbReference type="PROSITE" id="PS01180">
    <property type="entry name" value="CUB"/>
    <property type="match status" value="1"/>
</dbReference>